<keyword evidence="8" id="KW-0539">Nucleus</keyword>
<keyword evidence="7" id="KW-0508">mRNA splicing</keyword>
<dbReference type="Proteomes" id="UP001165740">
    <property type="component" value="Chromosome 10"/>
</dbReference>
<evidence type="ECO:0000256" key="11">
    <source>
        <dbReference type="SAM" id="MobiDB-lite"/>
    </source>
</evidence>
<evidence type="ECO:0000256" key="7">
    <source>
        <dbReference type="ARBA" id="ARBA00023187"/>
    </source>
</evidence>
<keyword evidence="4" id="KW-0963">Cytoplasm</keyword>
<accession>A0A9W3BNC1</accession>
<reference evidence="13" key="1">
    <citation type="submission" date="2025-08" db="UniProtKB">
        <authorList>
            <consortium name="RefSeq"/>
        </authorList>
    </citation>
    <scope>IDENTIFICATION</scope>
</reference>
<feature type="region of interest" description="Disordered" evidence="11">
    <location>
        <begin position="306"/>
        <end position="330"/>
    </location>
</feature>
<dbReference type="OMA" id="CSRGVFT"/>
<protein>
    <recommendedName>
        <fullName evidence="9">U5 small nuclear ribonucleoprotein TSSC4</fullName>
    </recommendedName>
</protein>
<keyword evidence="6" id="KW-0747">Spliceosome</keyword>
<keyword evidence="12" id="KW-1185">Reference proteome</keyword>
<gene>
    <name evidence="13" type="primary">LOC106072702</name>
</gene>
<dbReference type="GO" id="GO:0008380">
    <property type="term" value="P:RNA splicing"/>
    <property type="evidence" value="ECO:0007669"/>
    <property type="project" value="UniProtKB-KW"/>
</dbReference>
<dbReference type="PANTHER" id="PTHR13445">
    <property type="entry name" value="TUMOR SUPPRESSING SUBTRANSFERABLE CANDIDATE 4 TSSC4"/>
    <property type="match status" value="1"/>
</dbReference>
<dbReference type="RefSeq" id="XP_055900970.1">
    <property type="nucleotide sequence ID" value="XM_056044995.1"/>
</dbReference>
<sequence>MKPNLDKFLQSAPSLVPLEHGMSCQKRPGKSLINLHDLIDTQNAINMMLNSEGKESGDNNFSIQTGTDSFVSRSNDVFASLGVLEEKHSAFLKAKILGKDDPDLMKDDPEDEDTCTAAEKERLNREQRLKLGLTRDSDFEPRSHSRSPNRDSKKKSDNGEQYREGCLFKRPGRPPRQPYVPDFKRHPERYTCYTLSDVSESQMSEKSNQGAAFAFLEEQRLLREKRERESLGLTEEAEKFDSSDAACSQGKITFSNPRSRKQPASEQMMSCKDSLAPATGVSVDIDAERDANLSTEVKTDKKMEVEEKTFKTRKNVRRQIRKGDNDDHSD</sequence>
<evidence type="ECO:0000256" key="2">
    <source>
        <dbReference type="ARBA" id="ARBA00004496"/>
    </source>
</evidence>
<feature type="compositionally biased region" description="Basic residues" evidence="11">
    <location>
        <begin position="311"/>
        <end position="320"/>
    </location>
</feature>
<feature type="region of interest" description="Disordered" evidence="11">
    <location>
        <begin position="100"/>
        <end position="184"/>
    </location>
</feature>
<evidence type="ECO:0000313" key="12">
    <source>
        <dbReference type="Proteomes" id="UP001165740"/>
    </source>
</evidence>
<dbReference type="GO" id="GO:0005681">
    <property type="term" value="C:spliceosomal complex"/>
    <property type="evidence" value="ECO:0007669"/>
    <property type="project" value="UniProtKB-KW"/>
</dbReference>
<feature type="compositionally biased region" description="Basic and acidic residues" evidence="11">
    <location>
        <begin position="321"/>
        <end position="330"/>
    </location>
</feature>
<keyword evidence="5" id="KW-0507">mRNA processing</keyword>
<dbReference type="GO" id="GO:0006397">
    <property type="term" value="P:mRNA processing"/>
    <property type="evidence" value="ECO:0007669"/>
    <property type="project" value="UniProtKB-KW"/>
</dbReference>
<evidence type="ECO:0000256" key="9">
    <source>
        <dbReference type="ARBA" id="ARBA00035304"/>
    </source>
</evidence>
<evidence type="ECO:0000256" key="5">
    <source>
        <dbReference type="ARBA" id="ARBA00022664"/>
    </source>
</evidence>
<comment type="function">
    <text evidence="10">Protein associated with the U5 snRNP, during its maturation and its post-splicing recycling and which is required for spliceosomal tri-snRNP complex assembly in the nucleus. Has a molecular sequestering activity and transiently hinders SNRNP200 binding sites for constitutive splicing factors that intervene later during the assembly of the spliceosome and splicing. Together with its molecular sequestering activity, may also function as a molecular adapter and placeholder, coordinating the assembly of the U5 snRNP and its association with the U4/U6 di-snRNP.</text>
</comment>
<feature type="compositionally biased region" description="Basic and acidic residues" evidence="11">
    <location>
        <begin position="118"/>
        <end position="167"/>
    </location>
</feature>
<evidence type="ECO:0000256" key="3">
    <source>
        <dbReference type="ARBA" id="ARBA00010362"/>
    </source>
</evidence>
<dbReference type="PANTHER" id="PTHR13445:SF3">
    <property type="entry name" value="U5 SMALL NUCLEAR RIBONUCLEOPROTEIN TSSC4"/>
    <property type="match status" value="1"/>
</dbReference>
<dbReference type="GO" id="GO:0005737">
    <property type="term" value="C:cytoplasm"/>
    <property type="evidence" value="ECO:0007669"/>
    <property type="project" value="UniProtKB-SubCell"/>
</dbReference>
<evidence type="ECO:0000256" key="8">
    <source>
        <dbReference type="ARBA" id="ARBA00023242"/>
    </source>
</evidence>
<evidence type="ECO:0000256" key="6">
    <source>
        <dbReference type="ARBA" id="ARBA00022728"/>
    </source>
</evidence>
<dbReference type="AlphaFoldDB" id="A0A9W3BNC1"/>
<evidence type="ECO:0000256" key="4">
    <source>
        <dbReference type="ARBA" id="ARBA00022490"/>
    </source>
</evidence>
<comment type="subcellular location">
    <subcellularLocation>
        <location evidence="2">Cytoplasm</location>
    </subcellularLocation>
    <subcellularLocation>
        <location evidence="1">Nucleus</location>
    </subcellularLocation>
</comment>
<dbReference type="OrthoDB" id="1906282at2759"/>
<dbReference type="GeneID" id="106072702"/>
<name>A0A9W3BNC1_BIOGL</name>
<evidence type="ECO:0000313" key="13">
    <source>
        <dbReference type="RefSeq" id="XP_055900970.1"/>
    </source>
</evidence>
<evidence type="ECO:0000256" key="1">
    <source>
        <dbReference type="ARBA" id="ARBA00004123"/>
    </source>
</evidence>
<organism evidence="12 13">
    <name type="scientific">Biomphalaria glabrata</name>
    <name type="common">Bloodfluke planorb</name>
    <name type="synonym">Freshwater snail</name>
    <dbReference type="NCBI Taxonomy" id="6526"/>
    <lineage>
        <taxon>Eukaryota</taxon>
        <taxon>Metazoa</taxon>
        <taxon>Spiralia</taxon>
        <taxon>Lophotrochozoa</taxon>
        <taxon>Mollusca</taxon>
        <taxon>Gastropoda</taxon>
        <taxon>Heterobranchia</taxon>
        <taxon>Euthyneura</taxon>
        <taxon>Panpulmonata</taxon>
        <taxon>Hygrophila</taxon>
        <taxon>Lymnaeoidea</taxon>
        <taxon>Planorbidae</taxon>
        <taxon>Biomphalaria</taxon>
    </lineage>
</organism>
<proteinExistence type="inferred from homology"/>
<dbReference type="InterPro" id="IPR029338">
    <property type="entry name" value="TSSC4"/>
</dbReference>
<evidence type="ECO:0000256" key="10">
    <source>
        <dbReference type="ARBA" id="ARBA00045970"/>
    </source>
</evidence>
<dbReference type="Pfam" id="PF15264">
    <property type="entry name" value="TSSC4"/>
    <property type="match status" value="1"/>
</dbReference>
<comment type="similarity">
    <text evidence="3">Belongs to the TSSC4 family.</text>
</comment>